<evidence type="ECO:0000256" key="4">
    <source>
        <dbReference type="ARBA" id="ARBA00016218"/>
    </source>
</evidence>
<dbReference type="eggNOG" id="COG0801">
    <property type="taxonomic scope" value="Bacteria"/>
</dbReference>
<evidence type="ECO:0000256" key="5">
    <source>
        <dbReference type="ARBA" id="ARBA00022679"/>
    </source>
</evidence>
<sequence>MAPWAGMTEPGHWVAIGLGANLGDRGQALAQALQAIGGLPGTRLVAVSSLYSTAPVDSSGPDYLNAVAAVHTTLQPLALLDALQAIELAAGRERPYRNAPRTLDLDIELWDDERIALPRLSVPHPRMHERAFVLVPLAEIAPERITPAQLQAVAGQGIVRSAGPGWHLRDGGALANGSR</sequence>
<dbReference type="EMBL" id="CP000884">
    <property type="protein sequence ID" value="ABX34829.1"/>
    <property type="molecule type" value="Genomic_DNA"/>
</dbReference>
<keyword evidence="5 14" id="KW-0808">Transferase</keyword>
<evidence type="ECO:0000313" key="14">
    <source>
        <dbReference type="EMBL" id="ABX34829.1"/>
    </source>
</evidence>
<dbReference type="HOGENOM" id="CLU_097916_2_0_4"/>
<dbReference type="InterPro" id="IPR035907">
    <property type="entry name" value="Hppk_sf"/>
</dbReference>
<evidence type="ECO:0000256" key="12">
    <source>
        <dbReference type="ARBA" id="ARBA00033413"/>
    </source>
</evidence>
<evidence type="ECO:0000256" key="1">
    <source>
        <dbReference type="ARBA" id="ARBA00005051"/>
    </source>
</evidence>
<evidence type="ECO:0000259" key="13">
    <source>
        <dbReference type="Pfam" id="PF01288"/>
    </source>
</evidence>
<dbReference type="GO" id="GO:0046654">
    <property type="term" value="P:tetrahydrofolate biosynthetic process"/>
    <property type="evidence" value="ECO:0007669"/>
    <property type="project" value="UniProtKB-UniPathway"/>
</dbReference>
<reference evidence="14 15" key="1">
    <citation type="journal article" date="2004" name="Appl. Environ. Microbiol.">
        <title>Mineralization of individual congeners of linear alkylbenzenesulfonate by defined pairs of heterotrophic bacteria.</title>
        <authorList>
            <person name="Schleheck D."/>
            <person name="Knepper T.P."/>
            <person name="Fischer K."/>
            <person name="Cook A.M."/>
        </authorList>
    </citation>
    <scope>NUCLEOTIDE SEQUENCE [LARGE SCALE GENOMIC DNA]</scope>
    <source>
        <strain evidence="15">DSM 14801 / SPH-1</strain>
    </source>
</reference>
<dbReference type="STRING" id="398578.Daci_2189"/>
<dbReference type="Pfam" id="PF01288">
    <property type="entry name" value="HPPK"/>
    <property type="match status" value="1"/>
</dbReference>
<dbReference type="UniPathway" id="UPA00077">
    <property type="reaction ID" value="UER00155"/>
</dbReference>
<dbReference type="SUPFAM" id="SSF55083">
    <property type="entry name" value="6-hydroxymethyl-7,8-dihydropterin pyrophosphokinase, HPPK"/>
    <property type="match status" value="1"/>
</dbReference>
<dbReference type="PANTHER" id="PTHR43071">
    <property type="entry name" value="2-AMINO-4-HYDROXY-6-HYDROXYMETHYLDIHYDROPTERIDINE PYROPHOSPHOKINASE"/>
    <property type="match status" value="1"/>
</dbReference>
<keyword evidence="15" id="KW-1185">Reference proteome</keyword>
<dbReference type="EC" id="2.7.6.3" evidence="3"/>
<dbReference type="AlphaFoldDB" id="A9BYT4"/>
<reference evidence="15" key="2">
    <citation type="submission" date="2007-11" db="EMBL/GenBank/DDBJ databases">
        <title>Complete sequence of Delftia acidovorans DSM 14801 / SPH-1.</title>
        <authorList>
            <person name="Copeland A."/>
            <person name="Lucas S."/>
            <person name="Lapidus A."/>
            <person name="Barry K."/>
            <person name="Glavina del Rio T."/>
            <person name="Dalin E."/>
            <person name="Tice H."/>
            <person name="Pitluck S."/>
            <person name="Lowry S."/>
            <person name="Clum A."/>
            <person name="Schmutz J."/>
            <person name="Larimer F."/>
            <person name="Land M."/>
            <person name="Hauser L."/>
            <person name="Kyrpides N."/>
            <person name="Kim E."/>
            <person name="Schleheck D."/>
            <person name="Richardson P."/>
        </authorList>
    </citation>
    <scope>NUCLEOTIDE SEQUENCE [LARGE SCALE GENOMIC DNA]</scope>
    <source>
        <strain evidence="15">DSM 14801 / SPH-1</strain>
    </source>
</reference>
<dbReference type="GO" id="GO:0046656">
    <property type="term" value="P:folic acid biosynthetic process"/>
    <property type="evidence" value="ECO:0007669"/>
    <property type="project" value="UniProtKB-KW"/>
</dbReference>
<dbReference type="GO" id="GO:0016301">
    <property type="term" value="F:kinase activity"/>
    <property type="evidence" value="ECO:0007669"/>
    <property type="project" value="UniProtKB-KW"/>
</dbReference>
<proteinExistence type="inferred from homology"/>
<dbReference type="InterPro" id="IPR000550">
    <property type="entry name" value="Hppk"/>
</dbReference>
<evidence type="ECO:0000256" key="8">
    <source>
        <dbReference type="ARBA" id="ARBA00022840"/>
    </source>
</evidence>
<dbReference type="CDD" id="cd00483">
    <property type="entry name" value="HPPK"/>
    <property type="match status" value="1"/>
</dbReference>
<evidence type="ECO:0000313" key="15">
    <source>
        <dbReference type="Proteomes" id="UP000000784"/>
    </source>
</evidence>
<evidence type="ECO:0000256" key="9">
    <source>
        <dbReference type="ARBA" id="ARBA00022909"/>
    </source>
</evidence>
<dbReference type="GO" id="GO:0005524">
    <property type="term" value="F:ATP binding"/>
    <property type="evidence" value="ECO:0007669"/>
    <property type="project" value="UniProtKB-KW"/>
</dbReference>
<keyword evidence="7 14" id="KW-0418">Kinase</keyword>
<dbReference type="PANTHER" id="PTHR43071:SF1">
    <property type="entry name" value="2-AMINO-4-HYDROXY-6-HYDROXYMETHYLDIHYDROPTERIDINE PYROPHOSPHOKINASE"/>
    <property type="match status" value="1"/>
</dbReference>
<dbReference type="GO" id="GO:0003848">
    <property type="term" value="F:2-amino-4-hydroxy-6-hydroxymethyldihydropteridine diphosphokinase activity"/>
    <property type="evidence" value="ECO:0007669"/>
    <property type="project" value="UniProtKB-EC"/>
</dbReference>
<keyword evidence="9" id="KW-0289">Folate biosynthesis</keyword>
<evidence type="ECO:0000256" key="7">
    <source>
        <dbReference type="ARBA" id="ARBA00022777"/>
    </source>
</evidence>
<keyword evidence="8" id="KW-0067">ATP-binding</keyword>
<protein>
    <recommendedName>
        <fullName evidence="4">2-amino-4-hydroxy-6-hydroxymethyldihydropteridine pyrophosphokinase</fullName>
        <ecNumber evidence="3">2.7.6.3</ecNumber>
    </recommendedName>
    <alternativeName>
        <fullName evidence="11">6-hydroxymethyl-7,8-dihydropterin pyrophosphokinase</fullName>
    </alternativeName>
    <alternativeName>
        <fullName evidence="12">7,8-dihydro-6-hydroxymethylpterin-pyrophosphokinase</fullName>
    </alternativeName>
</protein>
<dbReference type="RefSeq" id="WP_012204112.1">
    <property type="nucleotide sequence ID" value="NC_010002.1"/>
</dbReference>
<evidence type="ECO:0000256" key="11">
    <source>
        <dbReference type="ARBA" id="ARBA00029766"/>
    </source>
</evidence>
<gene>
    <name evidence="14" type="ordered locus">Daci_2189</name>
</gene>
<dbReference type="NCBIfam" id="TIGR01498">
    <property type="entry name" value="folK"/>
    <property type="match status" value="1"/>
</dbReference>
<comment type="function">
    <text evidence="10">Catalyzes the transfer of pyrophosphate from adenosine triphosphate (ATP) to 6-hydroxymethyl-7,8-dihydropterin, an enzymatic step in folate biosynthesis pathway.</text>
</comment>
<comment type="similarity">
    <text evidence="2">Belongs to the HPPK family.</text>
</comment>
<dbReference type="Gene3D" id="3.30.70.560">
    <property type="entry name" value="7,8-Dihydro-6-hydroxymethylpterin-pyrophosphokinase HPPK"/>
    <property type="match status" value="1"/>
</dbReference>
<feature type="domain" description="7,8-dihydro-6-hydroxymethylpterin-pyrophosphokinase" evidence="13">
    <location>
        <begin position="16"/>
        <end position="142"/>
    </location>
</feature>
<evidence type="ECO:0000256" key="3">
    <source>
        <dbReference type="ARBA" id="ARBA00013253"/>
    </source>
</evidence>
<comment type="pathway">
    <text evidence="1">Cofactor biosynthesis; tetrahydrofolate biosynthesis; 2-amino-4-hydroxy-6-hydroxymethyl-7,8-dihydropteridine diphosphate from 7,8-dihydroneopterin triphosphate: step 4/4.</text>
</comment>
<name>A9BYT4_DELAS</name>
<dbReference type="KEGG" id="dac:Daci_2189"/>
<accession>A9BYT4</accession>
<dbReference type="GeneID" id="24116500"/>
<dbReference type="Proteomes" id="UP000000784">
    <property type="component" value="Chromosome"/>
</dbReference>
<organism evidence="14 15">
    <name type="scientific">Delftia acidovorans (strain DSM 14801 / SPH-1)</name>
    <dbReference type="NCBI Taxonomy" id="398578"/>
    <lineage>
        <taxon>Bacteria</taxon>
        <taxon>Pseudomonadati</taxon>
        <taxon>Pseudomonadota</taxon>
        <taxon>Betaproteobacteria</taxon>
        <taxon>Burkholderiales</taxon>
        <taxon>Comamonadaceae</taxon>
        <taxon>Delftia</taxon>
    </lineage>
</organism>
<evidence type="ECO:0000256" key="6">
    <source>
        <dbReference type="ARBA" id="ARBA00022741"/>
    </source>
</evidence>
<evidence type="ECO:0000256" key="10">
    <source>
        <dbReference type="ARBA" id="ARBA00029409"/>
    </source>
</evidence>
<keyword evidence="6" id="KW-0547">Nucleotide-binding</keyword>
<evidence type="ECO:0000256" key="2">
    <source>
        <dbReference type="ARBA" id="ARBA00005810"/>
    </source>
</evidence>